<accession>A0A7Y9I2W3</accession>
<organism evidence="2 3">
    <name type="scientific">Microlunatus parietis</name>
    <dbReference type="NCBI Taxonomy" id="682979"/>
    <lineage>
        <taxon>Bacteria</taxon>
        <taxon>Bacillati</taxon>
        <taxon>Actinomycetota</taxon>
        <taxon>Actinomycetes</taxon>
        <taxon>Propionibacteriales</taxon>
        <taxon>Propionibacteriaceae</taxon>
        <taxon>Microlunatus</taxon>
    </lineage>
</organism>
<dbReference type="PANTHER" id="PTHR34202">
    <property type="entry name" value="UPF0548 PROTEIN"/>
    <property type="match status" value="1"/>
</dbReference>
<dbReference type="AlphaFoldDB" id="A0A7Y9I2W3"/>
<evidence type="ECO:0000313" key="2">
    <source>
        <dbReference type="EMBL" id="NYE69132.1"/>
    </source>
</evidence>
<proteinExistence type="predicted"/>
<dbReference type="RefSeq" id="WP_312878796.1">
    <property type="nucleotide sequence ID" value="NZ_JACCBU010000001.1"/>
</dbReference>
<evidence type="ECO:0000313" key="3">
    <source>
        <dbReference type="Proteomes" id="UP000569914"/>
    </source>
</evidence>
<dbReference type="InterPro" id="IPR018960">
    <property type="entry name" value="DUF1990"/>
</dbReference>
<dbReference type="Proteomes" id="UP000569914">
    <property type="component" value="Unassembled WGS sequence"/>
</dbReference>
<evidence type="ECO:0000259" key="1">
    <source>
        <dbReference type="Pfam" id="PF09348"/>
    </source>
</evidence>
<dbReference type="InterPro" id="IPR014457">
    <property type="entry name" value="UCP010260"/>
</dbReference>
<feature type="domain" description="DUF1990" evidence="1">
    <location>
        <begin position="6"/>
        <end position="155"/>
    </location>
</feature>
<gene>
    <name evidence="2" type="ORF">BKA15_000461</name>
</gene>
<dbReference type="Pfam" id="PF09348">
    <property type="entry name" value="DUF1990"/>
    <property type="match status" value="1"/>
</dbReference>
<protein>
    <submittedName>
        <fullName evidence="2">Uncharacterized protein (UPF0548 family)</fullName>
    </submittedName>
</protein>
<dbReference type="EMBL" id="JACCBU010000001">
    <property type="protein sequence ID" value="NYE69132.1"/>
    <property type="molecule type" value="Genomic_DNA"/>
</dbReference>
<dbReference type="PIRSF" id="PIRSF010260">
    <property type="entry name" value="UCP010260"/>
    <property type="match status" value="1"/>
</dbReference>
<name>A0A7Y9I2W3_9ACTN</name>
<sequence length="160" mass="17258">MTAGLSYPEVGATRGVLPPGYHHITRSAAIGRGATDFRRAAERVLNWEVQRRSGLAVSATGPVSEGADVILTIGPLRAPARVVYVIEEPRRAGFAYGTLPGHPECGEESFVVEHLVDDTVQLTVTAFSRPATLLARLGGPITRLVQRVITDRYLRVLSQS</sequence>
<comment type="caution">
    <text evidence="2">The sequence shown here is derived from an EMBL/GenBank/DDBJ whole genome shotgun (WGS) entry which is preliminary data.</text>
</comment>
<keyword evidence="3" id="KW-1185">Reference proteome</keyword>
<reference evidence="2 3" key="1">
    <citation type="submission" date="2020-07" db="EMBL/GenBank/DDBJ databases">
        <title>Sequencing the genomes of 1000 actinobacteria strains.</title>
        <authorList>
            <person name="Klenk H.-P."/>
        </authorList>
    </citation>
    <scope>NUCLEOTIDE SEQUENCE [LARGE SCALE GENOMIC DNA]</scope>
    <source>
        <strain evidence="2 3">DSM 22083</strain>
    </source>
</reference>
<dbReference type="PANTHER" id="PTHR34202:SF1">
    <property type="entry name" value="UPF0548 PROTEIN"/>
    <property type="match status" value="1"/>
</dbReference>